<evidence type="ECO:0000313" key="2">
    <source>
        <dbReference type="EMBL" id="CAF1652240.1"/>
    </source>
</evidence>
<comment type="caution">
    <text evidence="2">The sequence shown here is derived from an EMBL/GenBank/DDBJ whole genome shotgun (WGS) entry which is preliminary data.</text>
</comment>
<sequence>IKNKICHTIAQYRNITIRMEETIVIQPNIISPTHKIVFDDTARDKGQTLQLLNRREEISIATDLFLNSLLFSTKLVSAVFVEQILKSKQLEVSTRRIHAVHGYIARHVHSEPMLEQSTLVDNGSDIEEFDPTQCSTPSSSSSDCSIHNEIHNETLETTINTDKRSSSNERNNSTQTDFSQLTCDITEEVGDNEIEESDTRDKIYEGGIEQSSEDQYQREDFEEKTSSDVRRMSTYSGEINQSKSTNDCKRMKLTLEHDKLEFSANRIELNDEAEWNLNLIFNNQQILSSEYEYSALETAVVTDPARGVFTAFSNADETATTETHIEKTDAGSESSPIKPATVFVTVAEVPIGLLKNTTDNTERLPVEIQMAKTNQYFESLDEDLITNTDSTNIAAIVEVITEQPSTKKKKKKQKRIFPQRAEGFYPTRSRK</sequence>
<gene>
    <name evidence="2" type="ORF">XAT740_LOCUS55208</name>
</gene>
<feature type="non-terminal residue" evidence="2">
    <location>
        <position position="1"/>
    </location>
</feature>
<reference evidence="2" key="1">
    <citation type="submission" date="2021-02" db="EMBL/GenBank/DDBJ databases">
        <authorList>
            <person name="Nowell W R."/>
        </authorList>
    </citation>
    <scope>NUCLEOTIDE SEQUENCE</scope>
</reference>
<proteinExistence type="predicted"/>
<dbReference type="EMBL" id="CAJNOR010010243">
    <property type="protein sequence ID" value="CAF1652240.1"/>
    <property type="molecule type" value="Genomic_DNA"/>
</dbReference>
<organism evidence="2 3">
    <name type="scientific">Adineta ricciae</name>
    <name type="common">Rotifer</name>
    <dbReference type="NCBI Taxonomy" id="249248"/>
    <lineage>
        <taxon>Eukaryota</taxon>
        <taxon>Metazoa</taxon>
        <taxon>Spiralia</taxon>
        <taxon>Gnathifera</taxon>
        <taxon>Rotifera</taxon>
        <taxon>Eurotatoria</taxon>
        <taxon>Bdelloidea</taxon>
        <taxon>Adinetida</taxon>
        <taxon>Adinetidae</taxon>
        <taxon>Adineta</taxon>
    </lineage>
</organism>
<name>A0A816EXM3_ADIRI</name>
<keyword evidence="3" id="KW-1185">Reference proteome</keyword>
<feature type="compositionally biased region" description="Low complexity" evidence="1">
    <location>
        <begin position="131"/>
        <end position="145"/>
    </location>
</feature>
<accession>A0A816EXM3</accession>
<feature type="region of interest" description="Disordered" evidence="1">
    <location>
        <begin position="404"/>
        <end position="431"/>
    </location>
</feature>
<evidence type="ECO:0000313" key="3">
    <source>
        <dbReference type="Proteomes" id="UP000663828"/>
    </source>
</evidence>
<feature type="compositionally biased region" description="Acidic residues" evidence="1">
    <location>
        <begin position="185"/>
        <end position="196"/>
    </location>
</feature>
<feature type="compositionally biased region" description="Basic residues" evidence="1">
    <location>
        <begin position="406"/>
        <end position="417"/>
    </location>
</feature>
<feature type="region of interest" description="Disordered" evidence="1">
    <location>
        <begin position="124"/>
        <end position="229"/>
    </location>
</feature>
<feature type="compositionally biased region" description="Basic and acidic residues" evidence="1">
    <location>
        <begin position="215"/>
        <end position="229"/>
    </location>
</feature>
<feature type="compositionally biased region" description="Polar residues" evidence="1">
    <location>
        <begin position="168"/>
        <end position="183"/>
    </location>
</feature>
<evidence type="ECO:0000256" key="1">
    <source>
        <dbReference type="SAM" id="MobiDB-lite"/>
    </source>
</evidence>
<protein>
    <submittedName>
        <fullName evidence="2">Uncharacterized protein</fullName>
    </submittedName>
</protein>
<dbReference type="Proteomes" id="UP000663828">
    <property type="component" value="Unassembled WGS sequence"/>
</dbReference>
<dbReference type="AlphaFoldDB" id="A0A816EXM3"/>